<dbReference type="EMBL" id="CAJGYM010000030">
    <property type="protein sequence ID" value="CAD6192753.1"/>
    <property type="molecule type" value="Genomic_DNA"/>
</dbReference>
<dbReference type="Proteomes" id="UP000835052">
    <property type="component" value="Unassembled WGS sequence"/>
</dbReference>
<name>A0A8S1H9S4_9PELO</name>
<comment type="caution">
    <text evidence="1">The sequence shown here is derived from an EMBL/GenBank/DDBJ whole genome shotgun (WGS) entry which is preliminary data.</text>
</comment>
<sequence length="85" mass="10163">MSVPPRWCHWIFPLSYFICYYTTSNAPVLRPAVKLLYDIGGSLYRRMAIQSRSNRMSQERNINRHGRHWMTVARDRDAWRTCGSR</sequence>
<evidence type="ECO:0000313" key="2">
    <source>
        <dbReference type="Proteomes" id="UP000835052"/>
    </source>
</evidence>
<gene>
    <name evidence="1" type="ORF">CAUJ_LOCUS8672</name>
</gene>
<organism evidence="1 2">
    <name type="scientific">Caenorhabditis auriculariae</name>
    <dbReference type="NCBI Taxonomy" id="2777116"/>
    <lineage>
        <taxon>Eukaryota</taxon>
        <taxon>Metazoa</taxon>
        <taxon>Ecdysozoa</taxon>
        <taxon>Nematoda</taxon>
        <taxon>Chromadorea</taxon>
        <taxon>Rhabditida</taxon>
        <taxon>Rhabditina</taxon>
        <taxon>Rhabditomorpha</taxon>
        <taxon>Rhabditoidea</taxon>
        <taxon>Rhabditidae</taxon>
        <taxon>Peloderinae</taxon>
        <taxon>Caenorhabditis</taxon>
    </lineage>
</organism>
<protein>
    <submittedName>
        <fullName evidence="1">Uncharacterized protein</fullName>
    </submittedName>
</protein>
<reference evidence="1" key="1">
    <citation type="submission" date="2020-10" db="EMBL/GenBank/DDBJ databases">
        <authorList>
            <person name="Kikuchi T."/>
        </authorList>
    </citation>
    <scope>NUCLEOTIDE SEQUENCE</scope>
    <source>
        <strain evidence="1">NKZ352</strain>
    </source>
</reference>
<dbReference type="AlphaFoldDB" id="A0A8S1H9S4"/>
<proteinExistence type="predicted"/>
<accession>A0A8S1H9S4</accession>
<evidence type="ECO:0000313" key="1">
    <source>
        <dbReference type="EMBL" id="CAD6192753.1"/>
    </source>
</evidence>
<keyword evidence="2" id="KW-1185">Reference proteome</keyword>